<comment type="caution">
    <text evidence="3">The sequence shown here is derived from an EMBL/GenBank/DDBJ whole genome shotgun (WGS) entry which is preliminary data.</text>
</comment>
<feature type="chain" id="PRO_5021790822" description="EF-hand domain-containing protein" evidence="1">
    <location>
        <begin position="19"/>
        <end position="77"/>
    </location>
</feature>
<evidence type="ECO:0000256" key="1">
    <source>
        <dbReference type="SAM" id="SignalP"/>
    </source>
</evidence>
<proteinExistence type="predicted"/>
<evidence type="ECO:0000313" key="3">
    <source>
        <dbReference type="EMBL" id="RZO27217.1"/>
    </source>
</evidence>
<reference evidence="3 4" key="1">
    <citation type="submission" date="2019-02" db="EMBL/GenBank/DDBJ databases">
        <title>Prokaryotic population dynamics and viral predation in marine succession experiment using metagenomics: the confinement effect.</title>
        <authorList>
            <person name="Haro-Moreno J.M."/>
            <person name="Rodriguez-Valera F."/>
            <person name="Lopez-Perez M."/>
        </authorList>
    </citation>
    <scope>NUCLEOTIDE SEQUENCE [LARGE SCALE GENOMIC DNA]</scope>
    <source>
        <strain evidence="3">MED-G159</strain>
    </source>
</reference>
<keyword evidence="1" id="KW-0732">Signal</keyword>
<protein>
    <recommendedName>
        <fullName evidence="2">EF-hand domain-containing protein</fullName>
    </recommendedName>
</protein>
<evidence type="ECO:0000259" key="2">
    <source>
        <dbReference type="PROSITE" id="PS50222"/>
    </source>
</evidence>
<feature type="domain" description="EF-hand" evidence="2">
    <location>
        <begin position="13"/>
        <end position="48"/>
    </location>
</feature>
<dbReference type="Gene3D" id="1.10.238.10">
    <property type="entry name" value="EF-hand"/>
    <property type="match status" value="1"/>
</dbReference>
<accession>A0A520N157</accession>
<dbReference type="SUPFAM" id="SSF47473">
    <property type="entry name" value="EF-hand"/>
    <property type="match status" value="1"/>
</dbReference>
<dbReference type="InterPro" id="IPR002048">
    <property type="entry name" value="EF_hand_dom"/>
</dbReference>
<dbReference type="EMBL" id="SHBE01000001">
    <property type="protein sequence ID" value="RZO27217.1"/>
    <property type="molecule type" value="Genomic_DNA"/>
</dbReference>
<name>A0A520N157_9GAMM</name>
<dbReference type="PROSITE" id="PS00018">
    <property type="entry name" value="EF_HAND_1"/>
    <property type="match status" value="2"/>
</dbReference>
<feature type="signal peptide" evidence="1">
    <location>
        <begin position="1"/>
        <end position="18"/>
    </location>
</feature>
<dbReference type="PROSITE" id="PS50222">
    <property type="entry name" value="EF_HAND_2"/>
    <property type="match status" value="1"/>
</dbReference>
<dbReference type="Pfam" id="PF13202">
    <property type="entry name" value="EF-hand_5"/>
    <property type="match status" value="2"/>
</dbReference>
<gene>
    <name evidence="3" type="ORF">EVA92_00290</name>
</gene>
<dbReference type="AlphaFoldDB" id="A0A520N157"/>
<dbReference type="Proteomes" id="UP000315825">
    <property type="component" value="Unassembled WGS sequence"/>
</dbReference>
<dbReference type="GO" id="GO:0005509">
    <property type="term" value="F:calcium ion binding"/>
    <property type="evidence" value="ECO:0007669"/>
    <property type="project" value="InterPro"/>
</dbReference>
<sequence>MKNFMFYFLLAVSSSAVADDRMAKFDSNGDGKISPEEIRVQGCELNLSLFNIADKDKDGFLNPREVRKGRKTAFRGC</sequence>
<evidence type="ECO:0000313" key="4">
    <source>
        <dbReference type="Proteomes" id="UP000315825"/>
    </source>
</evidence>
<organism evidence="3 4">
    <name type="scientific">SAR86 cluster bacterium</name>
    <dbReference type="NCBI Taxonomy" id="2030880"/>
    <lineage>
        <taxon>Bacteria</taxon>
        <taxon>Pseudomonadati</taxon>
        <taxon>Pseudomonadota</taxon>
        <taxon>Gammaproteobacteria</taxon>
        <taxon>SAR86 cluster</taxon>
    </lineage>
</organism>
<dbReference type="InterPro" id="IPR011992">
    <property type="entry name" value="EF-hand-dom_pair"/>
</dbReference>
<dbReference type="InterPro" id="IPR018247">
    <property type="entry name" value="EF_Hand_1_Ca_BS"/>
</dbReference>